<keyword evidence="2" id="KW-0805">Transcription regulation</keyword>
<keyword evidence="4" id="KW-0804">Transcription</keyword>
<comment type="caution">
    <text evidence="8">The sequence shown here is derived from an EMBL/GenBank/DDBJ whole genome shotgun (WGS) entry which is preliminary data.</text>
</comment>
<dbReference type="Pfam" id="PF08281">
    <property type="entry name" value="Sigma70_r4_2"/>
    <property type="match status" value="1"/>
</dbReference>
<dbReference type="Gene3D" id="1.10.1740.10">
    <property type="match status" value="1"/>
</dbReference>
<dbReference type="InterPro" id="IPR014284">
    <property type="entry name" value="RNA_pol_sigma-70_dom"/>
</dbReference>
<evidence type="ECO:0000256" key="2">
    <source>
        <dbReference type="ARBA" id="ARBA00023015"/>
    </source>
</evidence>
<reference evidence="7" key="2">
    <citation type="submission" date="2020-06" db="EMBL/GenBank/DDBJ databases">
        <title>Characterization of fructooligosaccharide metabolism and fructooligosaccharide-degrading enzymes in human commensal butyrate producers.</title>
        <authorList>
            <person name="Tanno H."/>
            <person name="Fujii T."/>
            <person name="Hirano K."/>
            <person name="Maeno S."/>
            <person name="Tonozuka T."/>
            <person name="Sakamoto M."/>
            <person name="Ohkuma M."/>
            <person name="Tochio T."/>
            <person name="Endo A."/>
        </authorList>
    </citation>
    <scope>NUCLEOTIDE SEQUENCE</scope>
    <source>
        <strain evidence="7">JCM 31265</strain>
    </source>
</reference>
<reference evidence="8 9" key="1">
    <citation type="submission" date="2018-08" db="EMBL/GenBank/DDBJ databases">
        <title>A genome reference for cultivated species of the human gut microbiota.</title>
        <authorList>
            <person name="Zou Y."/>
            <person name="Xue W."/>
            <person name="Luo G."/>
        </authorList>
    </citation>
    <scope>NUCLEOTIDE SEQUENCE [LARGE SCALE GENOMIC DNA]</scope>
    <source>
        <strain evidence="8 9">AF22-21</strain>
    </source>
</reference>
<dbReference type="NCBIfam" id="TIGR02937">
    <property type="entry name" value="sigma70-ECF"/>
    <property type="match status" value="1"/>
</dbReference>
<dbReference type="OrthoDB" id="190020at2"/>
<comment type="similarity">
    <text evidence="1">Belongs to the sigma-70 factor family. ECF subfamily.</text>
</comment>
<dbReference type="Proteomes" id="UP000283295">
    <property type="component" value="Unassembled WGS sequence"/>
</dbReference>
<dbReference type="InterPro" id="IPR013249">
    <property type="entry name" value="RNA_pol_sigma70_r4_t2"/>
</dbReference>
<dbReference type="EMBL" id="QRVK01000010">
    <property type="protein sequence ID" value="RGS43125.1"/>
    <property type="molecule type" value="Genomic_DNA"/>
</dbReference>
<dbReference type="InterPro" id="IPR039425">
    <property type="entry name" value="RNA_pol_sigma-70-like"/>
</dbReference>
<dbReference type="SUPFAM" id="SSF88946">
    <property type="entry name" value="Sigma2 domain of RNA polymerase sigma factors"/>
    <property type="match status" value="1"/>
</dbReference>
<dbReference type="GO" id="GO:0006352">
    <property type="term" value="P:DNA-templated transcription initiation"/>
    <property type="evidence" value="ECO:0007669"/>
    <property type="project" value="InterPro"/>
</dbReference>
<dbReference type="PANTHER" id="PTHR43133">
    <property type="entry name" value="RNA POLYMERASE ECF-TYPE SIGMA FACTO"/>
    <property type="match status" value="1"/>
</dbReference>
<name>A0A173RWR2_9FIRM</name>
<gene>
    <name evidence="7" type="ORF">COEU31_19030</name>
    <name evidence="8" type="ORF">DWX94_05880</name>
</gene>
<protein>
    <submittedName>
        <fullName evidence="7 8">RNA polymerase sigma factor</fullName>
    </submittedName>
</protein>
<dbReference type="InterPro" id="IPR013324">
    <property type="entry name" value="RNA_pol_sigma_r3/r4-like"/>
</dbReference>
<evidence type="ECO:0000313" key="9">
    <source>
        <dbReference type="Proteomes" id="UP000283295"/>
    </source>
</evidence>
<dbReference type="InterPro" id="IPR036388">
    <property type="entry name" value="WH-like_DNA-bd_sf"/>
</dbReference>
<evidence type="ECO:0000256" key="3">
    <source>
        <dbReference type="ARBA" id="ARBA00023082"/>
    </source>
</evidence>
<proteinExistence type="inferred from homology"/>
<dbReference type="RefSeq" id="WP_015533439.1">
    <property type="nucleotide sequence ID" value="NZ_BLYL01000011.1"/>
</dbReference>
<feature type="domain" description="RNA polymerase sigma factor 70 region 4 type 2" evidence="6">
    <location>
        <begin position="117"/>
        <end position="156"/>
    </location>
</feature>
<dbReference type="InterPro" id="IPR007627">
    <property type="entry name" value="RNA_pol_sigma70_r2"/>
</dbReference>
<accession>A0A173RWR2</accession>
<evidence type="ECO:0000256" key="4">
    <source>
        <dbReference type="ARBA" id="ARBA00023163"/>
    </source>
</evidence>
<evidence type="ECO:0000313" key="7">
    <source>
        <dbReference type="EMBL" id="GFO94857.1"/>
    </source>
</evidence>
<evidence type="ECO:0000256" key="1">
    <source>
        <dbReference type="ARBA" id="ARBA00010641"/>
    </source>
</evidence>
<dbReference type="Pfam" id="PF04542">
    <property type="entry name" value="Sigma70_r2"/>
    <property type="match status" value="1"/>
</dbReference>
<dbReference type="EMBL" id="BLYL01000011">
    <property type="protein sequence ID" value="GFO94857.1"/>
    <property type="molecule type" value="Genomic_DNA"/>
</dbReference>
<dbReference type="AlphaFoldDB" id="A0A173RWR2"/>
<dbReference type="Gene3D" id="1.10.10.10">
    <property type="entry name" value="Winged helix-like DNA-binding domain superfamily/Winged helix DNA-binding domain"/>
    <property type="match status" value="1"/>
</dbReference>
<organism evidence="8 9">
    <name type="scientific">Coprococcus eutactus</name>
    <dbReference type="NCBI Taxonomy" id="33043"/>
    <lineage>
        <taxon>Bacteria</taxon>
        <taxon>Bacillati</taxon>
        <taxon>Bacillota</taxon>
        <taxon>Clostridia</taxon>
        <taxon>Lachnospirales</taxon>
        <taxon>Lachnospiraceae</taxon>
        <taxon>Coprococcus</taxon>
    </lineage>
</organism>
<feature type="domain" description="RNA polymerase sigma-70 region 2" evidence="5">
    <location>
        <begin position="24"/>
        <end position="91"/>
    </location>
</feature>
<dbReference type="InterPro" id="IPR013325">
    <property type="entry name" value="RNA_pol_sigma_r2"/>
</dbReference>
<keyword evidence="3" id="KW-0731">Sigma factor</keyword>
<dbReference type="GO" id="GO:0003677">
    <property type="term" value="F:DNA binding"/>
    <property type="evidence" value="ECO:0007669"/>
    <property type="project" value="InterPro"/>
</dbReference>
<sequence length="172" mass="19593">MTDREFEQCMSAMAAGDRDSLRHIYDAYLKLIYAVVYDTIGQREEAEDVTSEFFIKLYSIAGSYKPGNGHKKWLVTIARNMAVDRIRKIDREALVDEIPETGQSGSMEEQVVNSVSLKVAMESLKPDEREIVDMKVAGGFTFREISEIVGKPMGTVTWLYNSAIKRLRRCRL</sequence>
<dbReference type="PANTHER" id="PTHR43133:SF62">
    <property type="entry name" value="RNA POLYMERASE SIGMA FACTOR SIGZ"/>
    <property type="match status" value="1"/>
</dbReference>
<dbReference type="Proteomes" id="UP000660047">
    <property type="component" value="Unassembled WGS sequence"/>
</dbReference>
<dbReference type="GO" id="GO:0016987">
    <property type="term" value="F:sigma factor activity"/>
    <property type="evidence" value="ECO:0007669"/>
    <property type="project" value="UniProtKB-KW"/>
</dbReference>
<evidence type="ECO:0000259" key="6">
    <source>
        <dbReference type="Pfam" id="PF08281"/>
    </source>
</evidence>
<dbReference type="SUPFAM" id="SSF88659">
    <property type="entry name" value="Sigma3 and sigma4 domains of RNA polymerase sigma factors"/>
    <property type="match status" value="1"/>
</dbReference>
<evidence type="ECO:0000259" key="5">
    <source>
        <dbReference type="Pfam" id="PF04542"/>
    </source>
</evidence>
<evidence type="ECO:0000313" key="8">
    <source>
        <dbReference type="EMBL" id="RGS43125.1"/>
    </source>
</evidence>